<protein>
    <submittedName>
        <fullName evidence="1">GrpB-like predicted nucleotidyltransferase (UPF0157 family)</fullName>
    </submittedName>
</protein>
<dbReference type="SUPFAM" id="SSF81301">
    <property type="entry name" value="Nucleotidyltransferase"/>
    <property type="match status" value="1"/>
</dbReference>
<accession>A0ABT9WXQ4</accession>
<dbReference type="InterPro" id="IPR043519">
    <property type="entry name" value="NT_sf"/>
</dbReference>
<gene>
    <name evidence="1" type="ORF">J2S08_003855</name>
</gene>
<sequence>MVSSKKENPSGIEIVAYDEKWEKAFSLLENVLVNALEDLILCIEHVGSTAVKGLGAKPIIDLDIVIENDQLLPNIIQQLSRLGYIHEGDLGIKGRDAFARQDRFVPWSETGEQWIAHHLYVCSKDNEELKRHLAFRNFLREHPKVAAEYELLKRNLAKNAKTRAAYTEGKSAFVERILRSCDE</sequence>
<evidence type="ECO:0000313" key="2">
    <source>
        <dbReference type="Proteomes" id="UP001223586"/>
    </source>
</evidence>
<organism evidence="1 2">
    <name type="scientific">Bacillus chungangensis</name>
    <dbReference type="NCBI Taxonomy" id="587633"/>
    <lineage>
        <taxon>Bacteria</taxon>
        <taxon>Bacillati</taxon>
        <taxon>Bacillota</taxon>
        <taxon>Bacilli</taxon>
        <taxon>Bacillales</taxon>
        <taxon>Bacillaceae</taxon>
        <taxon>Bacillus</taxon>
    </lineage>
</organism>
<name>A0ABT9WXQ4_9BACI</name>
<reference evidence="1 2" key="1">
    <citation type="submission" date="2023-07" db="EMBL/GenBank/DDBJ databases">
        <title>Genomic Encyclopedia of Type Strains, Phase IV (KMG-IV): sequencing the most valuable type-strain genomes for metagenomic binning, comparative biology and taxonomic classification.</title>
        <authorList>
            <person name="Goeker M."/>
        </authorList>
    </citation>
    <scope>NUCLEOTIDE SEQUENCE [LARGE SCALE GENOMIC DNA]</scope>
    <source>
        <strain evidence="1 2">DSM 23837</strain>
    </source>
</reference>
<dbReference type="RefSeq" id="WP_307232400.1">
    <property type="nucleotide sequence ID" value="NZ_JAUSTT010000030.1"/>
</dbReference>
<keyword evidence="2" id="KW-1185">Reference proteome</keyword>
<dbReference type="Pfam" id="PF04229">
    <property type="entry name" value="GrpB"/>
    <property type="match status" value="1"/>
</dbReference>
<dbReference type="PANTHER" id="PTHR34822:SF1">
    <property type="entry name" value="GRPB FAMILY PROTEIN"/>
    <property type="match status" value="1"/>
</dbReference>
<evidence type="ECO:0000313" key="1">
    <source>
        <dbReference type="EMBL" id="MDQ0177961.1"/>
    </source>
</evidence>
<dbReference type="Proteomes" id="UP001223586">
    <property type="component" value="Unassembled WGS sequence"/>
</dbReference>
<comment type="caution">
    <text evidence="1">The sequence shown here is derived from an EMBL/GenBank/DDBJ whole genome shotgun (WGS) entry which is preliminary data.</text>
</comment>
<dbReference type="Gene3D" id="3.30.460.10">
    <property type="entry name" value="Beta Polymerase, domain 2"/>
    <property type="match status" value="1"/>
</dbReference>
<dbReference type="InterPro" id="IPR007344">
    <property type="entry name" value="GrpB/CoaE"/>
</dbReference>
<dbReference type="EMBL" id="JAUSTT010000030">
    <property type="protein sequence ID" value="MDQ0177961.1"/>
    <property type="molecule type" value="Genomic_DNA"/>
</dbReference>
<dbReference type="PANTHER" id="PTHR34822">
    <property type="entry name" value="GRPB DOMAIN PROTEIN (AFU_ORTHOLOGUE AFUA_1G01530)"/>
    <property type="match status" value="1"/>
</dbReference>
<proteinExistence type="predicted"/>